<gene>
    <name evidence="3" type="ORF">INT47_007323</name>
</gene>
<sequence length="762" mass="88912">MNQDCLPETKAIPHSTEESASINTHNATLIPQTNVSSLGDPPKQVNDKKVSEGESTILPLVKYKRNYTDQNVIKEGLVLCTRTAKWFTKKKSTMREVQLRKTRLRWRQFKAVLKPNRIELYHVTTIIISAQRLAHVIHLNNQYPYRKVRLSLISAHDYIWCLEFSHYETKTFISYHFQSSSLSEARDWYMAVYRVLPCVTSCKMPIPPSIDIFVMVQTETHQQIEIRIPLDMISEMEGNDGQLNIRISDIKPVILTLFKKNGVFRMIDGNRLDVSSTVKDFRLCWRGISTEKHEKKGDASASDSTAISFQTPITGDSVEWIGDHEELVGPQLIEQQHRLELRICEPESQSTKDTTTVTYDGLLFHKKWYTSTTLSGRKQKCKNIPYYVVLYGHHLFLLDKSYYYFYKRQQHQLMEKKKNSNRYMNIETNKRNHNWFSATTGGIHLQQQNFFYNKKKKKEWQYVNYSTPNLTPSSTAVMNNSSVIDPTSAPYPDLLINAKCLINLSSIANIQPMIQEDATSNVFQIHIKDQADILYYEAPNTQIMLEWVALINTKLKMDPGSLLGHYSGFKAYQSQPENVKDILQSGLLYVKQDYKRSFEPQYCVLMKNQDGGGLVMFDTVKSKKQWWCHLNINDDHYQQRQSLGVYERRRQLFQPENAYVYSGDECILDKLVTKRQARNIEPSRYYKDGEIPGGYKTSECVFVIWQIAKRHFVPNFREYLSLLKLGHRLGNRGSCWVFKARSRHERDEWLWALHQEFGVLKL</sequence>
<protein>
    <recommendedName>
        <fullName evidence="2">PH domain-containing protein</fullName>
    </recommendedName>
</protein>
<evidence type="ECO:0000313" key="3">
    <source>
        <dbReference type="EMBL" id="KAG2206309.1"/>
    </source>
</evidence>
<dbReference type="Pfam" id="PF23207">
    <property type="entry name" value="PH_SPO71"/>
    <property type="match status" value="1"/>
</dbReference>
<comment type="caution">
    <text evidence="3">The sequence shown here is derived from an EMBL/GenBank/DDBJ whole genome shotgun (WGS) entry which is preliminary data.</text>
</comment>
<dbReference type="InterPro" id="IPR001849">
    <property type="entry name" value="PH_domain"/>
</dbReference>
<name>A0A8H7R7Y4_9FUNG</name>
<feature type="region of interest" description="Disordered" evidence="1">
    <location>
        <begin position="1"/>
        <end position="21"/>
    </location>
</feature>
<dbReference type="CDD" id="cd00821">
    <property type="entry name" value="PH"/>
    <property type="match status" value="1"/>
</dbReference>
<reference evidence="3" key="1">
    <citation type="submission" date="2020-12" db="EMBL/GenBank/DDBJ databases">
        <title>Metabolic potential, ecology and presence of endohyphal bacteria is reflected in genomic diversity of Mucoromycotina.</title>
        <authorList>
            <person name="Muszewska A."/>
            <person name="Okrasinska A."/>
            <person name="Steczkiewicz K."/>
            <person name="Drgas O."/>
            <person name="Orlowska M."/>
            <person name="Perlinska-Lenart U."/>
            <person name="Aleksandrzak-Piekarczyk T."/>
            <person name="Szatraj K."/>
            <person name="Zielenkiewicz U."/>
            <person name="Pilsyk S."/>
            <person name="Malc E."/>
            <person name="Mieczkowski P."/>
            <person name="Kruszewska J.S."/>
            <person name="Biernat P."/>
            <person name="Pawlowska J."/>
        </authorList>
    </citation>
    <scope>NUCLEOTIDE SEQUENCE</scope>
    <source>
        <strain evidence="3">WA0000017839</strain>
    </source>
</reference>
<dbReference type="Proteomes" id="UP000603453">
    <property type="component" value="Unassembled WGS sequence"/>
</dbReference>
<proteinExistence type="predicted"/>
<dbReference type="SUPFAM" id="SSF50729">
    <property type="entry name" value="PH domain-like"/>
    <property type="match status" value="1"/>
</dbReference>
<organism evidence="3 4">
    <name type="scientific">Mucor saturninus</name>
    <dbReference type="NCBI Taxonomy" id="64648"/>
    <lineage>
        <taxon>Eukaryota</taxon>
        <taxon>Fungi</taxon>
        <taxon>Fungi incertae sedis</taxon>
        <taxon>Mucoromycota</taxon>
        <taxon>Mucoromycotina</taxon>
        <taxon>Mucoromycetes</taxon>
        <taxon>Mucorales</taxon>
        <taxon>Mucorineae</taxon>
        <taxon>Mucoraceae</taxon>
        <taxon>Mucor</taxon>
    </lineage>
</organism>
<accession>A0A8H7R7Y4</accession>
<dbReference type="InterPro" id="IPR039486">
    <property type="entry name" value="Mug56/Spo71_PH"/>
</dbReference>
<feature type="domain" description="PH" evidence="2">
    <location>
        <begin position="581"/>
        <end position="758"/>
    </location>
</feature>
<dbReference type="GO" id="GO:1902657">
    <property type="term" value="P:protein localization to prospore membrane"/>
    <property type="evidence" value="ECO:0007669"/>
    <property type="project" value="InterPro"/>
</dbReference>
<evidence type="ECO:0000256" key="1">
    <source>
        <dbReference type="SAM" id="MobiDB-lite"/>
    </source>
</evidence>
<dbReference type="PROSITE" id="PS50003">
    <property type="entry name" value="PH_DOMAIN"/>
    <property type="match status" value="1"/>
</dbReference>
<evidence type="ECO:0000313" key="4">
    <source>
        <dbReference type="Proteomes" id="UP000603453"/>
    </source>
</evidence>
<dbReference type="InterPro" id="IPR057379">
    <property type="entry name" value="PH_SPO71"/>
</dbReference>
<evidence type="ECO:0000259" key="2">
    <source>
        <dbReference type="PROSITE" id="PS50003"/>
    </source>
</evidence>
<keyword evidence="4" id="KW-1185">Reference proteome</keyword>
<dbReference type="AlphaFoldDB" id="A0A8H7R7Y4"/>
<dbReference type="PANTHER" id="PTHR28076">
    <property type="entry name" value="SPORULATION-SPECIFIC PROTEIN 71"/>
    <property type="match status" value="1"/>
</dbReference>
<dbReference type="EMBL" id="JAEPRD010000031">
    <property type="protein sequence ID" value="KAG2206309.1"/>
    <property type="molecule type" value="Genomic_DNA"/>
</dbReference>
<dbReference type="SMART" id="SM00233">
    <property type="entry name" value="PH"/>
    <property type="match status" value="3"/>
</dbReference>
<dbReference type="Pfam" id="PF15404">
    <property type="entry name" value="PH_4"/>
    <property type="match status" value="1"/>
</dbReference>
<dbReference type="PANTHER" id="PTHR28076:SF1">
    <property type="entry name" value="PROSPORE MEMBRANE ADAPTER PROTEIN SPO71"/>
    <property type="match status" value="1"/>
</dbReference>
<dbReference type="InterPro" id="IPR040345">
    <property type="entry name" value="Mug56/Spo71"/>
</dbReference>
<dbReference type="OrthoDB" id="5579281at2759"/>